<comment type="catalytic activity">
    <reaction evidence="1">
        <text>ATP + protein L-histidine = ADP + protein N-phospho-L-histidine.</text>
        <dbReference type="EC" id="2.7.13.3"/>
    </reaction>
</comment>
<dbReference type="Pfam" id="PF00512">
    <property type="entry name" value="HisKA"/>
    <property type="match status" value="1"/>
</dbReference>
<feature type="domain" description="PAS" evidence="10">
    <location>
        <begin position="11"/>
        <end position="51"/>
    </location>
</feature>
<feature type="compositionally biased region" description="Basic and acidic residues" evidence="8">
    <location>
        <begin position="148"/>
        <end position="157"/>
    </location>
</feature>
<evidence type="ECO:0000256" key="2">
    <source>
        <dbReference type="ARBA" id="ARBA00004236"/>
    </source>
</evidence>
<dbReference type="PANTHER" id="PTHR43711">
    <property type="entry name" value="TWO-COMPONENT HISTIDINE KINASE"/>
    <property type="match status" value="1"/>
</dbReference>
<dbReference type="PROSITE" id="PS50109">
    <property type="entry name" value="HIS_KIN"/>
    <property type="match status" value="1"/>
</dbReference>
<dbReference type="SMART" id="SM00388">
    <property type="entry name" value="HisKA"/>
    <property type="match status" value="1"/>
</dbReference>
<dbReference type="NCBIfam" id="TIGR00229">
    <property type="entry name" value="sensory_box"/>
    <property type="match status" value="1"/>
</dbReference>
<dbReference type="Pfam" id="PF08448">
    <property type="entry name" value="PAS_4"/>
    <property type="match status" value="1"/>
</dbReference>
<evidence type="ECO:0000256" key="6">
    <source>
        <dbReference type="ARBA" id="ARBA00022777"/>
    </source>
</evidence>
<evidence type="ECO:0000313" key="12">
    <source>
        <dbReference type="Proteomes" id="UP001500683"/>
    </source>
</evidence>
<dbReference type="RefSeq" id="WP_344940666.1">
    <property type="nucleotide sequence ID" value="NZ_BAAAZG010000001.1"/>
</dbReference>
<evidence type="ECO:0000256" key="5">
    <source>
        <dbReference type="ARBA" id="ARBA00022679"/>
    </source>
</evidence>
<feature type="region of interest" description="Disordered" evidence="8">
    <location>
        <begin position="132"/>
        <end position="159"/>
    </location>
</feature>
<dbReference type="InterPro" id="IPR013656">
    <property type="entry name" value="PAS_4"/>
</dbReference>
<dbReference type="InterPro" id="IPR035965">
    <property type="entry name" value="PAS-like_dom_sf"/>
</dbReference>
<keyword evidence="7" id="KW-0902">Two-component regulatory system</keyword>
<dbReference type="SUPFAM" id="SSF47384">
    <property type="entry name" value="Homodimeric domain of signal transducing histidine kinase"/>
    <property type="match status" value="1"/>
</dbReference>
<keyword evidence="12" id="KW-1185">Reference proteome</keyword>
<accession>A0ABP7V4Y8</accession>
<gene>
    <name evidence="11" type="ORF">GCM10022214_07890</name>
</gene>
<dbReference type="InterPro" id="IPR005467">
    <property type="entry name" value="His_kinase_dom"/>
</dbReference>
<dbReference type="SMART" id="SM00091">
    <property type="entry name" value="PAS"/>
    <property type="match status" value="1"/>
</dbReference>
<dbReference type="InterPro" id="IPR036097">
    <property type="entry name" value="HisK_dim/P_sf"/>
</dbReference>
<dbReference type="Gene3D" id="3.30.450.20">
    <property type="entry name" value="PAS domain"/>
    <property type="match status" value="1"/>
</dbReference>
<dbReference type="InterPro" id="IPR003594">
    <property type="entry name" value="HATPase_dom"/>
</dbReference>
<keyword evidence="4" id="KW-0597">Phosphoprotein</keyword>
<evidence type="ECO:0000256" key="4">
    <source>
        <dbReference type="ARBA" id="ARBA00022553"/>
    </source>
</evidence>
<dbReference type="CDD" id="cd00075">
    <property type="entry name" value="HATPase"/>
    <property type="match status" value="1"/>
</dbReference>
<reference evidence="12" key="1">
    <citation type="journal article" date="2019" name="Int. J. Syst. Evol. Microbiol.">
        <title>The Global Catalogue of Microorganisms (GCM) 10K type strain sequencing project: providing services to taxonomists for standard genome sequencing and annotation.</title>
        <authorList>
            <consortium name="The Broad Institute Genomics Platform"/>
            <consortium name="The Broad Institute Genome Sequencing Center for Infectious Disease"/>
            <person name="Wu L."/>
            <person name="Ma J."/>
        </authorList>
    </citation>
    <scope>NUCLEOTIDE SEQUENCE [LARGE SCALE GENOMIC DNA]</scope>
    <source>
        <strain evidence="12">JCM 16702</strain>
    </source>
</reference>
<protein>
    <recommendedName>
        <fullName evidence="3">histidine kinase</fullName>
        <ecNumber evidence="3">2.7.13.3</ecNumber>
    </recommendedName>
</protein>
<name>A0ABP7V4Y8_9ACTN</name>
<dbReference type="EMBL" id="BAAAZG010000001">
    <property type="protein sequence ID" value="GAA4058161.1"/>
    <property type="molecule type" value="Genomic_DNA"/>
</dbReference>
<comment type="caution">
    <text evidence="11">The sequence shown here is derived from an EMBL/GenBank/DDBJ whole genome shotgun (WGS) entry which is preliminary data.</text>
</comment>
<dbReference type="CDD" id="cd00082">
    <property type="entry name" value="HisKA"/>
    <property type="match status" value="1"/>
</dbReference>
<dbReference type="EC" id="2.7.13.3" evidence="3"/>
<sequence>MTAAPDPAQPFDVLPVPAAVLSPDAVFVTVNRAYQRMSGRSRDELVGRSLFTIFLGGSSGHGAGELRASLDRVLAEGRTDVMATRCFALEAPGRPGVLQERYWSTLNAPMLSPDGEVTGIVHCVAEITPRSGAPAAADGRAAGTEPRAPAREPHELNSDLCHAYTEERRTVRALRQAMERQRQAVSDTSHDLRAPITGLLTRLEAALADPAADPHEALRAALRDVERLGDIVADLLELARLDGDVQLPAEPVDLARLVETDLAHRTPVIVLNVRLQPGVVVNGSSVRLARLLGNLMANAERHAGSRVEVTVAADGDHAVLQVSDDGPGIPAPEREEVFRRFYRRHDARHRDPAGTGLGLPIAREIARAHGGSLNIADTASGTRMVLRLPLHASSTAQAAAEVPPHDAKTNAAPPREHDGDA</sequence>
<feature type="domain" description="Histidine kinase" evidence="9">
    <location>
        <begin position="187"/>
        <end position="392"/>
    </location>
</feature>
<dbReference type="Pfam" id="PF02518">
    <property type="entry name" value="HATPase_c"/>
    <property type="match status" value="1"/>
</dbReference>
<dbReference type="InterPro" id="IPR050736">
    <property type="entry name" value="Sensor_HK_Regulatory"/>
</dbReference>
<dbReference type="Proteomes" id="UP001500683">
    <property type="component" value="Unassembled WGS sequence"/>
</dbReference>
<dbReference type="CDD" id="cd00130">
    <property type="entry name" value="PAS"/>
    <property type="match status" value="1"/>
</dbReference>
<comment type="subcellular location">
    <subcellularLocation>
        <location evidence="2">Cell membrane</location>
    </subcellularLocation>
</comment>
<keyword evidence="5" id="KW-0808">Transferase</keyword>
<keyword evidence="6" id="KW-0418">Kinase</keyword>
<evidence type="ECO:0000259" key="9">
    <source>
        <dbReference type="PROSITE" id="PS50109"/>
    </source>
</evidence>
<dbReference type="SUPFAM" id="SSF55874">
    <property type="entry name" value="ATPase domain of HSP90 chaperone/DNA topoisomerase II/histidine kinase"/>
    <property type="match status" value="1"/>
</dbReference>
<organism evidence="11 12">
    <name type="scientific">Actinomadura miaoliensis</name>
    <dbReference type="NCBI Taxonomy" id="430685"/>
    <lineage>
        <taxon>Bacteria</taxon>
        <taxon>Bacillati</taxon>
        <taxon>Actinomycetota</taxon>
        <taxon>Actinomycetes</taxon>
        <taxon>Streptosporangiales</taxon>
        <taxon>Thermomonosporaceae</taxon>
        <taxon>Actinomadura</taxon>
    </lineage>
</organism>
<evidence type="ECO:0000259" key="10">
    <source>
        <dbReference type="PROSITE" id="PS50112"/>
    </source>
</evidence>
<dbReference type="SMART" id="SM00387">
    <property type="entry name" value="HATPase_c"/>
    <property type="match status" value="1"/>
</dbReference>
<dbReference type="InterPro" id="IPR004358">
    <property type="entry name" value="Sig_transdc_His_kin-like_C"/>
</dbReference>
<evidence type="ECO:0000256" key="7">
    <source>
        <dbReference type="ARBA" id="ARBA00023012"/>
    </source>
</evidence>
<feature type="compositionally biased region" description="Low complexity" evidence="8">
    <location>
        <begin position="132"/>
        <end position="143"/>
    </location>
</feature>
<feature type="region of interest" description="Disordered" evidence="8">
    <location>
        <begin position="395"/>
        <end position="421"/>
    </location>
</feature>
<feature type="compositionally biased region" description="Basic and acidic residues" evidence="8">
    <location>
        <begin position="403"/>
        <end position="421"/>
    </location>
</feature>
<dbReference type="PANTHER" id="PTHR43711:SF1">
    <property type="entry name" value="HISTIDINE KINASE 1"/>
    <property type="match status" value="1"/>
</dbReference>
<evidence type="ECO:0000313" key="11">
    <source>
        <dbReference type="EMBL" id="GAA4058161.1"/>
    </source>
</evidence>
<dbReference type="SUPFAM" id="SSF55785">
    <property type="entry name" value="PYP-like sensor domain (PAS domain)"/>
    <property type="match status" value="1"/>
</dbReference>
<dbReference type="PROSITE" id="PS50112">
    <property type="entry name" value="PAS"/>
    <property type="match status" value="1"/>
</dbReference>
<dbReference type="Gene3D" id="1.10.287.130">
    <property type="match status" value="1"/>
</dbReference>
<evidence type="ECO:0000256" key="1">
    <source>
        <dbReference type="ARBA" id="ARBA00000085"/>
    </source>
</evidence>
<dbReference type="PRINTS" id="PR00344">
    <property type="entry name" value="BCTRLSENSOR"/>
</dbReference>
<dbReference type="InterPro" id="IPR036890">
    <property type="entry name" value="HATPase_C_sf"/>
</dbReference>
<dbReference type="InterPro" id="IPR003661">
    <property type="entry name" value="HisK_dim/P_dom"/>
</dbReference>
<dbReference type="InterPro" id="IPR000014">
    <property type="entry name" value="PAS"/>
</dbReference>
<proteinExistence type="predicted"/>
<evidence type="ECO:0000256" key="3">
    <source>
        <dbReference type="ARBA" id="ARBA00012438"/>
    </source>
</evidence>
<dbReference type="Gene3D" id="3.30.565.10">
    <property type="entry name" value="Histidine kinase-like ATPase, C-terminal domain"/>
    <property type="match status" value="1"/>
</dbReference>
<evidence type="ECO:0000256" key="8">
    <source>
        <dbReference type="SAM" id="MobiDB-lite"/>
    </source>
</evidence>